<evidence type="ECO:0000256" key="9">
    <source>
        <dbReference type="PIRSR" id="PIRSR006615-2"/>
    </source>
</evidence>
<evidence type="ECO:0000256" key="1">
    <source>
        <dbReference type="ARBA" id="ARBA00022645"/>
    </source>
</evidence>
<dbReference type="AlphaFoldDB" id="A0AAW0F509"/>
<gene>
    <name evidence="10" type="ORF">NESM_000196100</name>
</gene>
<dbReference type="InterPro" id="IPR001333">
    <property type="entry name" value="Peptidase_M32_Taq"/>
</dbReference>
<evidence type="ECO:0000256" key="8">
    <source>
        <dbReference type="ARBA" id="ARBA00066553"/>
    </source>
</evidence>
<keyword evidence="5" id="KW-0482">Metalloprotease</keyword>
<evidence type="ECO:0000256" key="7">
    <source>
        <dbReference type="ARBA" id="ARBA00061580"/>
    </source>
</evidence>
<dbReference type="EC" id="3.4.17.19" evidence="8"/>
<keyword evidence="11" id="KW-1185">Reference proteome</keyword>
<evidence type="ECO:0000256" key="2">
    <source>
        <dbReference type="ARBA" id="ARBA00022670"/>
    </source>
</evidence>
<dbReference type="GO" id="GO:0046914">
    <property type="term" value="F:transition metal ion binding"/>
    <property type="evidence" value="ECO:0007669"/>
    <property type="project" value="UniProtKB-ARBA"/>
</dbReference>
<dbReference type="SUPFAM" id="SSF55486">
    <property type="entry name" value="Metalloproteases ('zincins'), catalytic domain"/>
    <property type="match status" value="1"/>
</dbReference>
<evidence type="ECO:0000256" key="6">
    <source>
        <dbReference type="ARBA" id="ARBA00052755"/>
    </source>
</evidence>
<proteinExistence type="inferred from homology"/>
<keyword evidence="2" id="KW-0645">Protease</keyword>
<dbReference type="PANTHER" id="PTHR34217:SF1">
    <property type="entry name" value="CARBOXYPEPTIDASE 1"/>
    <property type="match status" value="1"/>
</dbReference>
<accession>A0AAW0F509</accession>
<dbReference type="PROSITE" id="PS52034">
    <property type="entry name" value="PEPTIDASE_M32"/>
    <property type="match status" value="1"/>
</dbReference>
<comment type="caution">
    <text evidence="10">The sequence shown here is derived from an EMBL/GenBank/DDBJ whole genome shotgun (WGS) entry which is preliminary data.</text>
</comment>
<dbReference type="EMBL" id="JAECZO010000014">
    <property type="protein sequence ID" value="KAK7201338.1"/>
    <property type="molecule type" value="Genomic_DNA"/>
</dbReference>
<dbReference type="PIRSF" id="PIRSF006615">
    <property type="entry name" value="Zn_crbxpep_Taq"/>
    <property type="match status" value="1"/>
</dbReference>
<comment type="similarity">
    <text evidence="7">Belongs to the peptidase M32 family.</text>
</comment>
<feature type="active site" description="Proton donor/acceptor" evidence="9">
    <location>
        <position position="265"/>
    </location>
</feature>
<evidence type="ECO:0000256" key="5">
    <source>
        <dbReference type="ARBA" id="ARBA00023049"/>
    </source>
</evidence>
<sequence>MQAYLRLEELFTRLYRLDHFLLLGDWDLNVHMPPKGETARGEAMATLSEIRFGYLTAPEVAAWLTTARTHADADLSSRQRANLREMEMEWRRATALPADFAGRKTRLTTRAHNAWKESRAANDFSKFLPVLKELVALAREEGACLAVGTSMSPYEALMNQYEPGITTAKLDEVFEHVKSWLPQLLKDVVKKQSTESVLPFARTFPRDKQEAMGHDIVRLLHFDMDAGRLDVSPHAFTGMTKEDCRLTNNYVDESFVPSVYGVIHEGGHGKYEQNCGPRDMITQPVCKARSMGVHESQSLLAEFQIGRSAAFMEFLSRRAVEHFGAGDDLTPTNLTKIMQRVQPGYIRIDADELCYPLHVILRYEIERDLMEGKIEAEDVPRVWSEKMQSYLGLSTEGRDDLGCLQDIHWSMGILAYFPTYTIGAMYAAQIMASIRKELGDDKVDQCLRSGELAPILAKQQEKIWDHGCLYETDDLMTRATGETLNPDYLRRHLEARYLNA</sequence>
<evidence type="ECO:0000256" key="4">
    <source>
        <dbReference type="ARBA" id="ARBA00022801"/>
    </source>
</evidence>
<dbReference type="GO" id="GO:0004181">
    <property type="term" value="F:metallocarboxypeptidase activity"/>
    <property type="evidence" value="ECO:0007669"/>
    <property type="project" value="InterPro"/>
</dbReference>
<keyword evidence="3" id="KW-0479">Metal-binding</keyword>
<dbReference type="GO" id="GO:0006508">
    <property type="term" value="P:proteolysis"/>
    <property type="evidence" value="ECO:0007669"/>
    <property type="project" value="UniProtKB-KW"/>
</dbReference>
<dbReference type="FunFam" id="1.10.1370.30:FF:000003">
    <property type="entry name" value="Thermostable carboxypeptidase 1"/>
    <property type="match status" value="1"/>
</dbReference>
<reference evidence="10 11" key="1">
    <citation type="journal article" date="2021" name="MBio">
        <title>A New Model Trypanosomatid, Novymonas esmeraldas: Genomic Perception of Its 'Candidatus Pandoraea novymonadis' Endosymbiont.</title>
        <authorList>
            <person name="Zakharova A."/>
            <person name="Saura A."/>
            <person name="Butenko A."/>
            <person name="Podesvova L."/>
            <person name="Warmusova S."/>
            <person name="Kostygov A.Y."/>
            <person name="Nenarokova A."/>
            <person name="Lukes J."/>
            <person name="Opperdoes F.R."/>
            <person name="Yurchenko V."/>
        </authorList>
    </citation>
    <scope>NUCLEOTIDE SEQUENCE [LARGE SCALE GENOMIC DNA]</scope>
    <source>
        <strain evidence="10 11">E262AT.01</strain>
    </source>
</reference>
<protein>
    <recommendedName>
        <fullName evidence="8">carboxypeptidase Taq</fullName>
        <ecNumber evidence="8">3.4.17.19</ecNumber>
    </recommendedName>
</protein>
<comment type="catalytic activity">
    <reaction evidence="6">
        <text>Release of a C-terminal amino acid with broad specificity, except for -Pro.</text>
        <dbReference type="EC" id="3.4.17.19"/>
    </reaction>
</comment>
<evidence type="ECO:0000313" key="11">
    <source>
        <dbReference type="Proteomes" id="UP001430356"/>
    </source>
</evidence>
<name>A0AAW0F509_9TRYP</name>
<dbReference type="CDD" id="cd06460">
    <property type="entry name" value="M32_Taq"/>
    <property type="match status" value="1"/>
</dbReference>
<organism evidence="10 11">
    <name type="scientific">Novymonas esmeraldas</name>
    <dbReference type="NCBI Taxonomy" id="1808958"/>
    <lineage>
        <taxon>Eukaryota</taxon>
        <taxon>Discoba</taxon>
        <taxon>Euglenozoa</taxon>
        <taxon>Kinetoplastea</taxon>
        <taxon>Metakinetoplastina</taxon>
        <taxon>Trypanosomatida</taxon>
        <taxon>Trypanosomatidae</taxon>
        <taxon>Novymonas</taxon>
    </lineage>
</organism>
<dbReference type="PANTHER" id="PTHR34217">
    <property type="entry name" value="METAL-DEPENDENT CARBOXYPEPTIDASE"/>
    <property type="match status" value="1"/>
</dbReference>
<keyword evidence="1 10" id="KW-0121">Carboxypeptidase</keyword>
<evidence type="ECO:0000313" key="10">
    <source>
        <dbReference type="EMBL" id="KAK7201338.1"/>
    </source>
</evidence>
<keyword evidence="4" id="KW-0378">Hydrolase</keyword>
<dbReference type="Pfam" id="PF02074">
    <property type="entry name" value="Peptidase_M32"/>
    <property type="match status" value="1"/>
</dbReference>
<dbReference type="PRINTS" id="PR00998">
    <property type="entry name" value="CRBOXYPTASET"/>
</dbReference>
<dbReference type="Gene3D" id="1.10.1370.30">
    <property type="match status" value="1"/>
</dbReference>
<dbReference type="Proteomes" id="UP001430356">
    <property type="component" value="Unassembled WGS sequence"/>
</dbReference>
<evidence type="ECO:0000256" key="3">
    <source>
        <dbReference type="ARBA" id="ARBA00022723"/>
    </source>
</evidence>